<feature type="region of interest" description="Disordered" evidence="1">
    <location>
        <begin position="1"/>
        <end position="37"/>
    </location>
</feature>
<evidence type="ECO:0000256" key="1">
    <source>
        <dbReference type="SAM" id="MobiDB-lite"/>
    </source>
</evidence>
<comment type="caution">
    <text evidence="2">The sequence shown here is derived from an EMBL/GenBank/DDBJ whole genome shotgun (WGS) entry which is preliminary data.</text>
</comment>
<sequence length="211" mass="22293">MHAAASPDRRRRAVGPTRAVGHGGSSARPPVPRASASGSVKVLSINGLLHPLHPSTPPPPPPPRSLGDCFRFALIAARPAGLPRGTAHHTAISSIIHPPSIPSWRSQALYGFGPSPGPRRNCIQPASSQRPASIAFRELLQNPTARASKPKQPIRHSHHRDPPRTPPILTTGAARKAPTTHHFPIPLAISCASTSVSNVWLALSNSLRGHA</sequence>
<gene>
    <name evidence="2" type="ORF">P171DRAFT_467959</name>
</gene>
<name>A0A9P4PU31_9PLEO</name>
<dbReference type="AlphaFoldDB" id="A0A9P4PU31"/>
<organism evidence="2 3">
    <name type="scientific">Karstenula rhodostoma CBS 690.94</name>
    <dbReference type="NCBI Taxonomy" id="1392251"/>
    <lineage>
        <taxon>Eukaryota</taxon>
        <taxon>Fungi</taxon>
        <taxon>Dikarya</taxon>
        <taxon>Ascomycota</taxon>
        <taxon>Pezizomycotina</taxon>
        <taxon>Dothideomycetes</taxon>
        <taxon>Pleosporomycetidae</taxon>
        <taxon>Pleosporales</taxon>
        <taxon>Massarineae</taxon>
        <taxon>Didymosphaeriaceae</taxon>
        <taxon>Karstenula</taxon>
    </lineage>
</organism>
<keyword evidence="3" id="KW-1185">Reference proteome</keyword>
<feature type="region of interest" description="Disordered" evidence="1">
    <location>
        <begin position="144"/>
        <end position="169"/>
    </location>
</feature>
<reference evidence="2" key="1">
    <citation type="journal article" date="2020" name="Stud. Mycol.">
        <title>101 Dothideomycetes genomes: a test case for predicting lifestyles and emergence of pathogens.</title>
        <authorList>
            <person name="Haridas S."/>
            <person name="Albert R."/>
            <person name="Binder M."/>
            <person name="Bloem J."/>
            <person name="Labutti K."/>
            <person name="Salamov A."/>
            <person name="Andreopoulos B."/>
            <person name="Baker S."/>
            <person name="Barry K."/>
            <person name="Bills G."/>
            <person name="Bluhm B."/>
            <person name="Cannon C."/>
            <person name="Castanera R."/>
            <person name="Culley D."/>
            <person name="Daum C."/>
            <person name="Ezra D."/>
            <person name="Gonzalez J."/>
            <person name="Henrissat B."/>
            <person name="Kuo A."/>
            <person name="Liang C."/>
            <person name="Lipzen A."/>
            <person name="Lutzoni F."/>
            <person name="Magnuson J."/>
            <person name="Mondo S."/>
            <person name="Nolan M."/>
            <person name="Ohm R."/>
            <person name="Pangilinan J."/>
            <person name="Park H.-J."/>
            <person name="Ramirez L."/>
            <person name="Alfaro M."/>
            <person name="Sun H."/>
            <person name="Tritt A."/>
            <person name="Yoshinaga Y."/>
            <person name="Zwiers L.-H."/>
            <person name="Turgeon B."/>
            <person name="Goodwin S."/>
            <person name="Spatafora J."/>
            <person name="Crous P."/>
            <person name="Grigoriev I."/>
        </authorList>
    </citation>
    <scope>NUCLEOTIDE SEQUENCE</scope>
    <source>
        <strain evidence="2">CBS 690.94</strain>
    </source>
</reference>
<accession>A0A9P4PU31</accession>
<protein>
    <submittedName>
        <fullName evidence="2">Uncharacterized protein</fullName>
    </submittedName>
</protein>
<evidence type="ECO:0000313" key="2">
    <source>
        <dbReference type="EMBL" id="KAF2451374.1"/>
    </source>
</evidence>
<evidence type="ECO:0000313" key="3">
    <source>
        <dbReference type="Proteomes" id="UP000799764"/>
    </source>
</evidence>
<proteinExistence type="predicted"/>
<feature type="compositionally biased region" description="Basic residues" evidence="1">
    <location>
        <begin position="148"/>
        <end position="161"/>
    </location>
</feature>
<dbReference type="EMBL" id="MU001492">
    <property type="protein sequence ID" value="KAF2451374.1"/>
    <property type="molecule type" value="Genomic_DNA"/>
</dbReference>
<dbReference type="Proteomes" id="UP000799764">
    <property type="component" value="Unassembled WGS sequence"/>
</dbReference>